<dbReference type="STRING" id="868131.MSWAN_1682"/>
<gene>
    <name evidence="1" type="ordered locus">MSWAN_1682</name>
</gene>
<dbReference type="Proteomes" id="UP000009231">
    <property type="component" value="Chromosome"/>
</dbReference>
<dbReference type="HOGENOM" id="CLU_2091342_0_0_2"/>
<sequence>MKDKLEEYSQVYVKEDRLRNMIIKEIETKVRDLLEKADVRVSFQKVSYNDGSFKLFLNVIIPKGDAIDLTFSGRQLTQIAEFIGIPDFDVTQTGSSTSLTFLFKEGQGVSDASVME</sequence>
<dbReference type="AlphaFoldDB" id="F6D3A1"/>
<organism evidence="1 2">
    <name type="scientific">Methanobacterium paludis (strain DSM 25820 / JCM 18151 / SWAN1)</name>
    <dbReference type="NCBI Taxonomy" id="868131"/>
    <lineage>
        <taxon>Archaea</taxon>
        <taxon>Methanobacteriati</taxon>
        <taxon>Methanobacteriota</taxon>
        <taxon>Methanomada group</taxon>
        <taxon>Methanobacteria</taxon>
        <taxon>Methanobacteriales</taxon>
        <taxon>Methanobacteriaceae</taxon>
        <taxon>Methanobacterium</taxon>
    </lineage>
</organism>
<evidence type="ECO:0000313" key="1">
    <source>
        <dbReference type="EMBL" id="AEG18693.1"/>
    </source>
</evidence>
<protein>
    <submittedName>
        <fullName evidence="1">Uncharacterized protein</fullName>
    </submittedName>
</protein>
<name>F6D3A1_METPW</name>
<evidence type="ECO:0000313" key="2">
    <source>
        <dbReference type="Proteomes" id="UP000009231"/>
    </source>
</evidence>
<keyword evidence="2" id="KW-1185">Reference proteome</keyword>
<dbReference type="KEGG" id="mew:MSWAN_1682"/>
<dbReference type="GeneID" id="10669191"/>
<reference evidence="1 2" key="1">
    <citation type="journal article" date="2014" name="Int. J. Syst. Evol. Microbiol.">
        <title>Methanobacterium paludis sp. nov. and a novel strain of Methanobacterium lacus isolated from northern peatlands.</title>
        <authorList>
            <person name="Cadillo-Quiroz H."/>
            <person name="Brauer S.L."/>
            <person name="Goodson N."/>
            <person name="Yavitt J.B."/>
            <person name="Zinder S.H."/>
        </authorList>
    </citation>
    <scope>NUCLEOTIDE SEQUENCE [LARGE SCALE GENOMIC DNA]</scope>
    <source>
        <strain evidence="2">DSM 25820 / JCM 18151 / SWAN1</strain>
    </source>
</reference>
<accession>F6D3A1</accession>
<proteinExistence type="predicted"/>
<dbReference type="RefSeq" id="WP_013826192.1">
    <property type="nucleotide sequence ID" value="NC_015574.1"/>
</dbReference>
<dbReference type="EMBL" id="CP002772">
    <property type="protein sequence ID" value="AEG18693.1"/>
    <property type="molecule type" value="Genomic_DNA"/>
</dbReference>